<gene>
    <name evidence="2" type="ORF">FLAG1_08622</name>
</gene>
<evidence type="ECO:0000313" key="2">
    <source>
        <dbReference type="EMBL" id="KPA38538.1"/>
    </source>
</evidence>
<comment type="caution">
    <text evidence="2">The sequence shown here is derived from an EMBL/GenBank/DDBJ whole genome shotgun (WGS) entry which is preliminary data.</text>
</comment>
<name>A0A0M9ERP8_FUSLA</name>
<evidence type="ECO:0000313" key="3">
    <source>
        <dbReference type="Proteomes" id="UP000037904"/>
    </source>
</evidence>
<dbReference type="Proteomes" id="UP000037904">
    <property type="component" value="Unassembled WGS sequence"/>
</dbReference>
<keyword evidence="1" id="KW-0812">Transmembrane</keyword>
<protein>
    <submittedName>
        <fullName evidence="2">Uncharacterized protein</fullName>
    </submittedName>
</protein>
<feature type="transmembrane region" description="Helical" evidence="1">
    <location>
        <begin position="12"/>
        <end position="31"/>
    </location>
</feature>
<keyword evidence="1" id="KW-0472">Membrane</keyword>
<dbReference type="EMBL" id="JXCE01000269">
    <property type="protein sequence ID" value="KPA38538.1"/>
    <property type="molecule type" value="Genomic_DNA"/>
</dbReference>
<organism evidence="2 3">
    <name type="scientific">Fusarium langsethiae</name>
    <dbReference type="NCBI Taxonomy" id="179993"/>
    <lineage>
        <taxon>Eukaryota</taxon>
        <taxon>Fungi</taxon>
        <taxon>Dikarya</taxon>
        <taxon>Ascomycota</taxon>
        <taxon>Pezizomycotina</taxon>
        <taxon>Sordariomycetes</taxon>
        <taxon>Hypocreomycetidae</taxon>
        <taxon>Hypocreales</taxon>
        <taxon>Nectriaceae</taxon>
        <taxon>Fusarium</taxon>
    </lineage>
</organism>
<sequence length="218" mass="23756">MSFLIFNEATTSFIVPLCLLAINLVGYLYTYEASEARLAGANCLLSIYLLSSYFSGDRSPQPVTNGDVKSPLNLDTETEAKQTQKKFRSEYAILGPAPGTTTNTSKKTLSMVVTDFYYDEGCPEFIPDPPCAPFFGQSGPAGSITYSYQGLGYCDTSAQRGIITNAVINYISERGSKLSSTECLELGEHSTEFLAIGPTDGFDFGINCWGKEVFSNHR</sequence>
<proteinExistence type="predicted"/>
<keyword evidence="1" id="KW-1133">Transmembrane helix</keyword>
<dbReference type="AlphaFoldDB" id="A0A0M9ERP8"/>
<reference evidence="2 3" key="1">
    <citation type="submission" date="2015-04" db="EMBL/GenBank/DDBJ databases">
        <title>The draft genome sequence of Fusarium langsethiae, a T-2/HT-2 mycotoxin producer.</title>
        <authorList>
            <person name="Lysoe E."/>
            <person name="Divon H.H."/>
            <person name="Terzi V."/>
            <person name="Orru L."/>
            <person name="Lamontanara A."/>
            <person name="Kolseth A.-K."/>
            <person name="Frandsen R.J."/>
            <person name="Nielsen K."/>
            <person name="Thrane U."/>
        </authorList>
    </citation>
    <scope>NUCLEOTIDE SEQUENCE [LARGE SCALE GENOMIC DNA]</scope>
    <source>
        <strain evidence="2 3">Fl201059</strain>
    </source>
</reference>
<keyword evidence="3" id="KW-1185">Reference proteome</keyword>
<evidence type="ECO:0000256" key="1">
    <source>
        <dbReference type="SAM" id="Phobius"/>
    </source>
</evidence>
<accession>A0A0M9ERP8</accession>